<feature type="transmembrane region" description="Helical" evidence="1">
    <location>
        <begin position="34"/>
        <end position="54"/>
    </location>
</feature>
<feature type="transmembrane region" description="Helical" evidence="1">
    <location>
        <begin position="60"/>
        <end position="77"/>
    </location>
</feature>
<proteinExistence type="predicted"/>
<dbReference type="Proteomes" id="UP000769617">
    <property type="component" value="Unassembled WGS sequence"/>
</dbReference>
<keyword evidence="1" id="KW-0812">Transmembrane</keyword>
<keyword evidence="1" id="KW-0472">Membrane</keyword>
<accession>A0ABS6ZMS3</accession>
<evidence type="ECO:0000313" key="2">
    <source>
        <dbReference type="EMBL" id="MBW6391360.1"/>
    </source>
</evidence>
<protein>
    <submittedName>
        <fullName evidence="2">Uncharacterized protein</fullName>
    </submittedName>
</protein>
<feature type="transmembrane region" description="Helical" evidence="1">
    <location>
        <begin position="6"/>
        <end position="22"/>
    </location>
</feature>
<reference evidence="2 3" key="1">
    <citation type="submission" date="2021-07" db="EMBL/GenBank/DDBJ databases">
        <authorList>
            <person name="So Y."/>
        </authorList>
    </citation>
    <scope>NUCLEOTIDE SEQUENCE [LARGE SCALE GENOMIC DNA]</scope>
    <source>
        <strain evidence="2 3">Y3S6</strain>
    </source>
</reference>
<gene>
    <name evidence="2" type="ORF">KPL81_09330</name>
</gene>
<organism evidence="2 3">
    <name type="scientific">Billgrantia antri</name>
    <dbReference type="NCBI Taxonomy" id="2846777"/>
    <lineage>
        <taxon>Bacteria</taxon>
        <taxon>Pseudomonadati</taxon>
        <taxon>Pseudomonadota</taxon>
        <taxon>Gammaproteobacteria</taxon>
        <taxon>Oceanospirillales</taxon>
        <taxon>Halomonadaceae</taxon>
        <taxon>Billgrantia</taxon>
    </lineage>
</organism>
<keyword evidence="1" id="KW-1133">Transmembrane helix</keyword>
<name>A0ABS6ZMS3_9GAMM</name>
<evidence type="ECO:0000256" key="1">
    <source>
        <dbReference type="SAM" id="Phobius"/>
    </source>
</evidence>
<keyword evidence="3" id="KW-1185">Reference proteome</keyword>
<comment type="caution">
    <text evidence="2">The sequence shown here is derived from an EMBL/GenBank/DDBJ whole genome shotgun (WGS) entry which is preliminary data.</text>
</comment>
<dbReference type="EMBL" id="JAHYCA010000003">
    <property type="protein sequence ID" value="MBW6391360.1"/>
    <property type="molecule type" value="Genomic_DNA"/>
</dbReference>
<dbReference type="RefSeq" id="WP_219791631.1">
    <property type="nucleotide sequence ID" value="NZ_JAHYCA010000003.1"/>
</dbReference>
<evidence type="ECO:0000313" key="3">
    <source>
        <dbReference type="Proteomes" id="UP000769617"/>
    </source>
</evidence>
<sequence length="95" mass="10451">MQATLLQLAMAGAFGAFLGLLFRVTRQPGRTRAFAFTLVGMAAGVTAYVIFHVLSRTTGAPAWLLPMLVLLQVWLWLGPLGPKWRALERNGDEPR</sequence>